<sequence>MRKVDTHSGHEAARPAGPRGGGADPTGGRSRPVRGRPEAPPADPSAPVPAARRPGGRRRPPGGRPAASRECADPPAALASARAAEPEPTGLRSFDLGSVPASVTPPRSWRRAAWLSGAVGGGVAVALLVLGSVLAGPGRVNRIEGLPGYPSEFRFPESRAGTPTPRAGHRPRGPAPARPDPAPSEPEARPGDGAVVLVASPAPSTTGSTSASPDEVVPPAGRGLPTASPTTRTPEPPRGTRPPKATTTPSPTAPIADPDKLRRATVQFYDGIGGGVDGIAHLLADDLRRDGAAVLAQQFGDVVGTRLDEMVIDPARGVTVSVLRVERRDGTVRVERRELRFVDASRPLISGEQLLGGAQR</sequence>
<keyword evidence="2" id="KW-1133">Transmembrane helix</keyword>
<evidence type="ECO:0000256" key="1">
    <source>
        <dbReference type="SAM" id="MobiDB-lite"/>
    </source>
</evidence>
<feature type="region of interest" description="Disordered" evidence="1">
    <location>
        <begin position="147"/>
        <end position="259"/>
    </location>
</feature>
<dbReference type="OrthoDB" id="3677000at2"/>
<organism evidence="3 4">
    <name type="scientific">Streptoalloteichus hindustanus</name>
    <dbReference type="NCBI Taxonomy" id="2017"/>
    <lineage>
        <taxon>Bacteria</taxon>
        <taxon>Bacillati</taxon>
        <taxon>Actinomycetota</taxon>
        <taxon>Actinomycetes</taxon>
        <taxon>Pseudonocardiales</taxon>
        <taxon>Pseudonocardiaceae</taxon>
        <taxon>Streptoalloteichus</taxon>
    </lineage>
</organism>
<dbReference type="RefSeq" id="WP_073488057.1">
    <property type="nucleotide sequence ID" value="NZ_FQVN01000009.1"/>
</dbReference>
<feature type="compositionally biased region" description="Pro residues" evidence="1">
    <location>
        <begin position="38"/>
        <end position="47"/>
    </location>
</feature>
<accession>A0A1M5KH61</accession>
<evidence type="ECO:0000313" key="4">
    <source>
        <dbReference type="Proteomes" id="UP000184501"/>
    </source>
</evidence>
<dbReference type="AlphaFoldDB" id="A0A1M5KH61"/>
<keyword evidence="2" id="KW-0472">Membrane</keyword>
<gene>
    <name evidence="3" type="ORF">SAMN05444320_109276</name>
</gene>
<feature type="compositionally biased region" description="Basic and acidic residues" evidence="1">
    <location>
        <begin position="1"/>
        <end position="13"/>
    </location>
</feature>
<keyword evidence="2" id="KW-0812">Transmembrane</keyword>
<dbReference type="EMBL" id="FQVN01000009">
    <property type="protein sequence ID" value="SHG52132.1"/>
    <property type="molecule type" value="Genomic_DNA"/>
</dbReference>
<feature type="compositionally biased region" description="Low complexity" evidence="1">
    <location>
        <begin position="242"/>
        <end position="256"/>
    </location>
</feature>
<name>A0A1M5KH61_STRHI</name>
<feature type="transmembrane region" description="Helical" evidence="2">
    <location>
        <begin position="112"/>
        <end position="134"/>
    </location>
</feature>
<proteinExistence type="predicted"/>
<dbReference type="STRING" id="2017.SAMN05444320_109276"/>
<feature type="compositionally biased region" description="Low complexity" evidence="1">
    <location>
        <begin position="73"/>
        <end position="88"/>
    </location>
</feature>
<evidence type="ECO:0000256" key="2">
    <source>
        <dbReference type="SAM" id="Phobius"/>
    </source>
</evidence>
<feature type="region of interest" description="Disordered" evidence="1">
    <location>
        <begin position="1"/>
        <end position="105"/>
    </location>
</feature>
<feature type="compositionally biased region" description="Pro residues" evidence="1">
    <location>
        <begin position="173"/>
        <end position="184"/>
    </location>
</feature>
<protein>
    <submittedName>
        <fullName evidence="3">Uncharacterized protein</fullName>
    </submittedName>
</protein>
<dbReference type="Proteomes" id="UP000184501">
    <property type="component" value="Unassembled WGS sequence"/>
</dbReference>
<keyword evidence="4" id="KW-1185">Reference proteome</keyword>
<evidence type="ECO:0000313" key="3">
    <source>
        <dbReference type="EMBL" id="SHG52132.1"/>
    </source>
</evidence>
<feature type="compositionally biased region" description="Low complexity" evidence="1">
    <location>
        <begin position="199"/>
        <end position="213"/>
    </location>
</feature>
<reference evidence="3 4" key="1">
    <citation type="submission" date="2016-11" db="EMBL/GenBank/DDBJ databases">
        <authorList>
            <person name="Jaros S."/>
            <person name="Januszkiewicz K."/>
            <person name="Wedrychowicz H."/>
        </authorList>
    </citation>
    <scope>NUCLEOTIDE SEQUENCE [LARGE SCALE GENOMIC DNA]</scope>
    <source>
        <strain evidence="3 4">DSM 44523</strain>
    </source>
</reference>